<sequence length="102" mass="11166">MMPPVKPVRPASLSPCTFLQQSSAADDPTLLQPHAAASVDSVWQGRQGGRYVVLNQVPTSYLSSKQSSRQSDKQPDRQTGRVGRIKRSRGTASEKEGEKEKD</sequence>
<evidence type="ECO:0000256" key="1">
    <source>
        <dbReference type="SAM" id="MobiDB-lite"/>
    </source>
</evidence>
<organism evidence="2 3">
    <name type="scientific">Cordyceps javanica</name>
    <dbReference type="NCBI Taxonomy" id="43265"/>
    <lineage>
        <taxon>Eukaryota</taxon>
        <taxon>Fungi</taxon>
        <taxon>Dikarya</taxon>
        <taxon>Ascomycota</taxon>
        <taxon>Pezizomycotina</taxon>
        <taxon>Sordariomycetes</taxon>
        <taxon>Hypocreomycetidae</taxon>
        <taxon>Hypocreales</taxon>
        <taxon>Cordycipitaceae</taxon>
        <taxon>Cordyceps</taxon>
    </lineage>
</organism>
<dbReference type="EMBL" id="SPUK01000004">
    <property type="protein sequence ID" value="TQV97923.1"/>
    <property type="molecule type" value="Genomic_DNA"/>
</dbReference>
<keyword evidence="3" id="KW-1185">Reference proteome</keyword>
<accession>A0A545V881</accession>
<dbReference type="Proteomes" id="UP000315783">
    <property type="component" value="Unassembled WGS sequence"/>
</dbReference>
<proteinExistence type="predicted"/>
<dbReference type="AlphaFoldDB" id="A0A545V881"/>
<evidence type="ECO:0000313" key="3">
    <source>
        <dbReference type="Proteomes" id="UP000315783"/>
    </source>
</evidence>
<reference evidence="2 3" key="1">
    <citation type="journal article" date="2019" name="Appl. Microbiol. Biotechnol.">
        <title>Genome sequence of Isaria javanica and comparative genome analysis insights into family S53 peptidase evolution in fungal entomopathogens.</title>
        <authorList>
            <person name="Lin R."/>
            <person name="Zhang X."/>
            <person name="Xin B."/>
            <person name="Zou M."/>
            <person name="Gao Y."/>
            <person name="Qin F."/>
            <person name="Hu Q."/>
            <person name="Xie B."/>
            <person name="Cheng X."/>
        </authorList>
    </citation>
    <scope>NUCLEOTIDE SEQUENCE [LARGE SCALE GENOMIC DNA]</scope>
    <source>
        <strain evidence="2 3">IJ1G</strain>
    </source>
</reference>
<name>A0A545V881_9HYPO</name>
<feature type="compositionally biased region" description="Basic and acidic residues" evidence="1">
    <location>
        <begin position="70"/>
        <end position="79"/>
    </location>
</feature>
<evidence type="ECO:0000313" key="2">
    <source>
        <dbReference type="EMBL" id="TQV97923.1"/>
    </source>
</evidence>
<feature type="region of interest" description="Disordered" evidence="1">
    <location>
        <begin position="61"/>
        <end position="102"/>
    </location>
</feature>
<gene>
    <name evidence="2" type="ORF">IF1G_03666</name>
</gene>
<protein>
    <submittedName>
        <fullName evidence="2">Uncharacterized protein</fullName>
    </submittedName>
</protein>
<comment type="caution">
    <text evidence="2">The sequence shown here is derived from an EMBL/GenBank/DDBJ whole genome shotgun (WGS) entry which is preliminary data.</text>
</comment>
<feature type="compositionally biased region" description="Basic and acidic residues" evidence="1">
    <location>
        <begin position="92"/>
        <end position="102"/>
    </location>
</feature>